<dbReference type="InterPro" id="IPR025948">
    <property type="entry name" value="HTH-like_dom"/>
</dbReference>
<proteinExistence type="predicted"/>
<evidence type="ECO:0000256" key="1">
    <source>
        <dbReference type="SAM" id="MobiDB-lite"/>
    </source>
</evidence>
<evidence type="ECO:0000313" key="3">
    <source>
        <dbReference type="EMBL" id="QEU10261.1"/>
    </source>
</evidence>
<dbReference type="GO" id="GO:0015074">
    <property type="term" value="P:DNA integration"/>
    <property type="evidence" value="ECO:0007669"/>
    <property type="project" value="InterPro"/>
</dbReference>
<accession>A0A5P2QVX2</accession>
<dbReference type="SUPFAM" id="SSF53098">
    <property type="entry name" value="Ribonuclease H-like"/>
    <property type="match status" value="1"/>
</dbReference>
<dbReference type="Pfam" id="PF00665">
    <property type="entry name" value="rve"/>
    <property type="match status" value="1"/>
</dbReference>
<organism evidence="3 4">
    <name type="scientific">Paracoccus yeei</name>
    <dbReference type="NCBI Taxonomy" id="147645"/>
    <lineage>
        <taxon>Bacteria</taxon>
        <taxon>Pseudomonadati</taxon>
        <taxon>Pseudomonadota</taxon>
        <taxon>Alphaproteobacteria</taxon>
        <taxon>Rhodobacterales</taxon>
        <taxon>Paracoccaceae</taxon>
        <taxon>Paracoccus</taxon>
    </lineage>
</organism>
<dbReference type="NCBIfam" id="NF033516">
    <property type="entry name" value="transpos_IS3"/>
    <property type="match status" value="1"/>
</dbReference>
<dbReference type="InterPro" id="IPR048020">
    <property type="entry name" value="Transpos_IS3"/>
</dbReference>
<gene>
    <name evidence="3" type="ORF">FOB51_20880</name>
</gene>
<dbReference type="PANTHER" id="PTHR46889">
    <property type="entry name" value="TRANSPOSASE INSF FOR INSERTION SEQUENCE IS3B-RELATED"/>
    <property type="match status" value="1"/>
</dbReference>
<dbReference type="InterPro" id="IPR050900">
    <property type="entry name" value="Transposase_IS3/IS150/IS904"/>
</dbReference>
<dbReference type="Pfam" id="PF13276">
    <property type="entry name" value="HTH_21"/>
    <property type="match status" value="1"/>
</dbReference>
<reference evidence="3 4" key="1">
    <citation type="submission" date="2019-09" db="EMBL/GenBank/DDBJ databases">
        <title>FDA dAtabase for Regulatory Grade micrObial Sequences (FDA-ARGOS): Supporting development and validation of Infectious Disease Dx tests.</title>
        <authorList>
            <person name="Sciortino C."/>
            <person name="Tallon L."/>
            <person name="Sadzewicz L."/>
            <person name="Vavikolanu K."/>
            <person name="Mehta A."/>
            <person name="Aluvathingal J."/>
            <person name="Nadendla S."/>
            <person name="Nandy P."/>
            <person name="Geyer C."/>
            <person name="Yan Y."/>
            <person name="Sichtig H."/>
        </authorList>
    </citation>
    <scope>NUCLEOTIDE SEQUENCE [LARGE SCALE GENOMIC DNA]</scope>
    <source>
        <strain evidence="3 4">FDAARGOS_643</strain>
    </source>
</reference>
<dbReference type="InterPro" id="IPR001584">
    <property type="entry name" value="Integrase_cat-core"/>
</dbReference>
<protein>
    <submittedName>
        <fullName evidence="3">IS3 family transposase</fullName>
    </submittedName>
</protein>
<dbReference type="InterPro" id="IPR036397">
    <property type="entry name" value="RNaseH_sf"/>
</dbReference>
<feature type="compositionally biased region" description="Low complexity" evidence="1">
    <location>
        <begin position="11"/>
        <end position="20"/>
    </location>
</feature>
<dbReference type="EMBL" id="CP044081">
    <property type="protein sequence ID" value="QEU10261.1"/>
    <property type="molecule type" value="Genomic_DNA"/>
</dbReference>
<dbReference type="AlphaFoldDB" id="A0A5P2QVX2"/>
<dbReference type="Proteomes" id="UP000324507">
    <property type="component" value="Chromosome"/>
</dbReference>
<feature type="domain" description="Integrase catalytic" evidence="2">
    <location>
        <begin position="148"/>
        <end position="313"/>
    </location>
</feature>
<sequence length="318" mass="35646">MRGEDRGAGAQGRAADDGAGPCQKNTAPATRCQQREIIHRHRPRGCSVRRGCKAMNLPRSTLYYRPAASEVGPTNVEIAAIVEDIQDEFPVYGYRRVTHELRRRGLLVNHKKVARIMRLAGLGIRPRKRYVRTTDSRHDNPIHPNLYRNNIPSCLDQVWVADFTYIRIAQGFCYLAVILDACSRKVIGYALSQRLDTPLALAALQSAVASRRPPAGCIHHTDRGGQYASQLYREALEAAGLRGSMSSVGNPYHNAQAESFMKTLKVEEVYLAGYETFADVARRLPIFIEQVYNTRRLHSALGYRPPEEFETLIAQQAA</sequence>
<dbReference type="Gene3D" id="3.30.420.10">
    <property type="entry name" value="Ribonuclease H-like superfamily/Ribonuclease H"/>
    <property type="match status" value="1"/>
</dbReference>
<feature type="region of interest" description="Disordered" evidence="1">
    <location>
        <begin position="1"/>
        <end position="30"/>
    </location>
</feature>
<dbReference type="PROSITE" id="PS50994">
    <property type="entry name" value="INTEGRASE"/>
    <property type="match status" value="1"/>
</dbReference>
<dbReference type="PANTHER" id="PTHR46889:SF7">
    <property type="entry name" value="TRANSPOSASE FOR INSERTION SEQUENCE ELEMENT IS904"/>
    <property type="match status" value="1"/>
</dbReference>
<dbReference type="InterPro" id="IPR012337">
    <property type="entry name" value="RNaseH-like_sf"/>
</dbReference>
<evidence type="ECO:0000259" key="2">
    <source>
        <dbReference type="PROSITE" id="PS50994"/>
    </source>
</evidence>
<evidence type="ECO:0000313" key="4">
    <source>
        <dbReference type="Proteomes" id="UP000324507"/>
    </source>
</evidence>
<dbReference type="GO" id="GO:0003676">
    <property type="term" value="F:nucleic acid binding"/>
    <property type="evidence" value="ECO:0007669"/>
    <property type="project" value="InterPro"/>
</dbReference>
<name>A0A5P2QVX2_9RHOB</name>